<dbReference type="GO" id="GO:0000281">
    <property type="term" value="P:mitotic cytokinesis"/>
    <property type="evidence" value="ECO:0007669"/>
    <property type="project" value="InterPro"/>
</dbReference>
<evidence type="ECO:0000256" key="8">
    <source>
        <dbReference type="ARBA" id="ARBA00023125"/>
    </source>
</evidence>
<keyword evidence="7" id="KW-0498">Mitosis</keyword>
<evidence type="ECO:0000256" key="10">
    <source>
        <dbReference type="ARBA" id="ARBA00023242"/>
    </source>
</evidence>
<protein>
    <recommendedName>
        <fullName evidence="15">Nucleolar and spindle-associated protein 1</fullName>
    </recommendedName>
</protein>
<evidence type="ECO:0000256" key="11">
    <source>
        <dbReference type="ARBA" id="ARBA00023306"/>
    </source>
</evidence>
<organism evidence="13 14">
    <name type="scientific">Patiria miniata</name>
    <name type="common">Bat star</name>
    <name type="synonym">Asterina miniata</name>
    <dbReference type="NCBI Taxonomy" id="46514"/>
    <lineage>
        <taxon>Eukaryota</taxon>
        <taxon>Metazoa</taxon>
        <taxon>Echinodermata</taxon>
        <taxon>Eleutherozoa</taxon>
        <taxon>Asterozoa</taxon>
        <taxon>Asteroidea</taxon>
        <taxon>Valvatacea</taxon>
        <taxon>Valvatida</taxon>
        <taxon>Asterinidae</taxon>
        <taxon>Patiria</taxon>
    </lineage>
</organism>
<proteinExistence type="inferred from homology"/>
<feature type="region of interest" description="Disordered" evidence="12">
    <location>
        <begin position="330"/>
        <end position="387"/>
    </location>
</feature>
<evidence type="ECO:0000256" key="2">
    <source>
        <dbReference type="ARBA" id="ARBA00004186"/>
    </source>
</evidence>
<dbReference type="GO" id="GO:0008017">
    <property type="term" value="F:microtubule binding"/>
    <property type="evidence" value="ECO:0007669"/>
    <property type="project" value="TreeGrafter"/>
</dbReference>
<feature type="compositionally biased region" description="Polar residues" evidence="12">
    <location>
        <begin position="330"/>
        <end position="341"/>
    </location>
</feature>
<dbReference type="GO" id="GO:0007076">
    <property type="term" value="P:mitotic chromosome condensation"/>
    <property type="evidence" value="ECO:0007669"/>
    <property type="project" value="TreeGrafter"/>
</dbReference>
<dbReference type="Proteomes" id="UP000887568">
    <property type="component" value="Unplaced"/>
</dbReference>
<dbReference type="PANTHER" id="PTHR15874:SF1">
    <property type="entry name" value="NUCLEOLAR AND SPINDLE-ASSOCIATED PROTEIN 1"/>
    <property type="match status" value="1"/>
</dbReference>
<feature type="compositionally biased region" description="Polar residues" evidence="12">
    <location>
        <begin position="196"/>
        <end position="205"/>
    </location>
</feature>
<feature type="compositionally biased region" description="Polar residues" evidence="12">
    <location>
        <begin position="128"/>
        <end position="154"/>
    </location>
</feature>
<evidence type="ECO:0000256" key="12">
    <source>
        <dbReference type="SAM" id="MobiDB-lite"/>
    </source>
</evidence>
<comment type="subcellular location">
    <subcellularLocation>
        <location evidence="2">Cytoplasm</location>
        <location evidence="2">Cytoskeleton</location>
        <location evidence="2">Spindle</location>
    </subcellularLocation>
    <subcellularLocation>
        <location evidence="1">Nucleus</location>
    </subcellularLocation>
</comment>
<evidence type="ECO:0000256" key="6">
    <source>
        <dbReference type="ARBA" id="ARBA00022701"/>
    </source>
</evidence>
<reference evidence="13" key="1">
    <citation type="submission" date="2022-11" db="UniProtKB">
        <authorList>
            <consortium name="EnsemblMetazoa"/>
        </authorList>
    </citation>
    <scope>IDENTIFICATION</scope>
</reference>
<dbReference type="AlphaFoldDB" id="A0A914BGM2"/>
<dbReference type="PANTHER" id="PTHR15874">
    <property type="entry name" value="NUCLEOLAR AND SPINDLE-ASSOCIATED PROTEIN 1"/>
    <property type="match status" value="1"/>
</dbReference>
<accession>A0A914BGM2</accession>
<dbReference type="GeneID" id="119743125"/>
<keyword evidence="10" id="KW-0539">Nucleus</keyword>
<feature type="region of interest" description="Disordered" evidence="12">
    <location>
        <begin position="255"/>
        <end position="285"/>
    </location>
</feature>
<dbReference type="GO" id="GO:0003677">
    <property type="term" value="F:DNA binding"/>
    <property type="evidence" value="ECO:0007669"/>
    <property type="project" value="UniProtKB-KW"/>
</dbReference>
<dbReference type="OMA" id="WKPHKGK"/>
<feature type="compositionally biased region" description="Polar residues" evidence="12">
    <location>
        <begin position="72"/>
        <end position="88"/>
    </location>
</feature>
<keyword evidence="8" id="KW-0238">DNA-binding</keyword>
<comment type="similarity">
    <text evidence="3">Belongs to the NUSAP family.</text>
</comment>
<keyword evidence="11" id="KW-0131">Cell cycle</keyword>
<feature type="region of interest" description="Disordered" evidence="12">
    <location>
        <begin position="521"/>
        <end position="563"/>
    </location>
</feature>
<evidence type="ECO:0000256" key="4">
    <source>
        <dbReference type="ARBA" id="ARBA00022490"/>
    </source>
</evidence>
<dbReference type="OrthoDB" id="3258416at2759"/>
<evidence type="ECO:0000313" key="13">
    <source>
        <dbReference type="EnsemblMetazoa" id="XP_038075413.1"/>
    </source>
</evidence>
<evidence type="ECO:0000256" key="1">
    <source>
        <dbReference type="ARBA" id="ARBA00004123"/>
    </source>
</evidence>
<feature type="region of interest" description="Disordered" evidence="12">
    <location>
        <begin position="47"/>
        <end position="213"/>
    </location>
</feature>
<evidence type="ECO:0000313" key="14">
    <source>
        <dbReference type="Proteomes" id="UP000887568"/>
    </source>
</evidence>
<dbReference type="GO" id="GO:0072686">
    <property type="term" value="C:mitotic spindle"/>
    <property type="evidence" value="ECO:0007669"/>
    <property type="project" value="TreeGrafter"/>
</dbReference>
<dbReference type="GO" id="GO:0005730">
    <property type="term" value="C:nucleolus"/>
    <property type="evidence" value="ECO:0007669"/>
    <property type="project" value="TreeGrafter"/>
</dbReference>
<dbReference type="EnsemblMetazoa" id="XM_038219485.1">
    <property type="protein sequence ID" value="XP_038075413.1"/>
    <property type="gene ID" value="LOC119743125"/>
</dbReference>
<dbReference type="GO" id="GO:0005874">
    <property type="term" value="C:microtubule"/>
    <property type="evidence" value="ECO:0007669"/>
    <property type="project" value="UniProtKB-KW"/>
</dbReference>
<keyword evidence="4" id="KW-0963">Cytoplasm</keyword>
<feature type="region of interest" description="Disordered" evidence="12">
    <location>
        <begin position="410"/>
        <end position="431"/>
    </location>
</feature>
<evidence type="ECO:0000256" key="7">
    <source>
        <dbReference type="ARBA" id="ARBA00022776"/>
    </source>
</evidence>
<keyword evidence="5" id="KW-0132">Cell division</keyword>
<keyword evidence="6" id="KW-0493">Microtubule</keyword>
<sequence>MDDPATLEGMKRAELQRLAKKAGIKANMKTDAIIQALRKLYEMDTLPSAEGTSCSEDTSTGDESAASASEYAGTSANEQQPEQTNCESTPPKKTVRKGRKGRKRTKASAKSATKTPEQKTATPAACSAPTQPSVAAKSNTPKAQGPTSSSNTLASAAELPLRRMTRSVTPKTESVAPATKITPAPVEPSVRRKTRSVTPKAQQGQPVVDVPVRRRRTYEIEQEQAAAQEATKKGPEADPEMKKAIMAELEQKAAEKLSLQSRIPKPRTVMNKPSKPITPGNKDWSRIHQAQFDKMESIDDYVARKRKRTETLSASVKRAKLTADETRVAVQSLTSHRTPQGSAAKIAKPVSRVRPSNLPFNSPKPSGIKRPGTKGRTSGPAPTSKAPAVKSVTFKVSRLKTPTRAAVLLAGGAEPKQKRKSTPGPRKSVSVIDTSAKKPVLDFASRKSIGESARDNRKSIGVATPFKFGQTATTPAADTVSKPMFDLKASLNKPLSYKPHTGKLKPLEVSTRFQATSNIQKAKANVLKKPTLKTRDNRRAGAKQNRANKRADTLMARRGISAL</sequence>
<feature type="compositionally biased region" description="Polar residues" evidence="12">
    <location>
        <begin position="50"/>
        <end position="62"/>
    </location>
</feature>
<evidence type="ECO:0000256" key="9">
    <source>
        <dbReference type="ARBA" id="ARBA00023212"/>
    </source>
</evidence>
<dbReference type="GO" id="GO:0040001">
    <property type="term" value="P:establishment of mitotic spindle localization"/>
    <property type="evidence" value="ECO:0007669"/>
    <property type="project" value="InterPro"/>
</dbReference>
<dbReference type="InterPro" id="IPR026756">
    <property type="entry name" value="NuSAP"/>
</dbReference>
<keyword evidence="9" id="KW-0206">Cytoskeleton</keyword>
<evidence type="ECO:0000256" key="5">
    <source>
        <dbReference type="ARBA" id="ARBA00022618"/>
    </source>
</evidence>
<keyword evidence="14" id="KW-1185">Reference proteome</keyword>
<dbReference type="Pfam" id="PF16006">
    <property type="entry name" value="NUSAP"/>
    <property type="match status" value="1"/>
</dbReference>
<name>A0A914BGM2_PATMI</name>
<dbReference type="RefSeq" id="XP_038075413.1">
    <property type="nucleotide sequence ID" value="XM_038219485.1"/>
</dbReference>
<evidence type="ECO:0008006" key="15">
    <source>
        <dbReference type="Google" id="ProtNLM"/>
    </source>
</evidence>
<feature type="compositionally biased region" description="Basic residues" evidence="12">
    <location>
        <begin position="93"/>
        <end position="107"/>
    </location>
</feature>
<evidence type="ECO:0000256" key="3">
    <source>
        <dbReference type="ARBA" id="ARBA00009702"/>
    </source>
</evidence>